<dbReference type="InterPro" id="IPR008220">
    <property type="entry name" value="HAT_MetX-like"/>
</dbReference>
<dbReference type="Pfam" id="PF00561">
    <property type="entry name" value="Abhydrolase_1"/>
    <property type="match status" value="1"/>
</dbReference>
<dbReference type="GO" id="GO:0009086">
    <property type="term" value="P:methionine biosynthetic process"/>
    <property type="evidence" value="ECO:0007669"/>
    <property type="project" value="UniProtKB-UniRule"/>
</dbReference>
<dbReference type="EMBL" id="LR778114">
    <property type="protein sequence ID" value="CAB1128243.1"/>
    <property type="molecule type" value="Genomic_DNA"/>
</dbReference>
<dbReference type="NCBIfam" id="TIGR01392">
    <property type="entry name" value="homoserO_Ac_trn"/>
    <property type="match status" value="1"/>
</dbReference>
<keyword evidence="2" id="KW-0028">Amino-acid biosynthesis</keyword>
<feature type="active site" evidence="2 3">
    <location>
        <position position="320"/>
    </location>
</feature>
<keyword evidence="2" id="KW-0486">Methionine biosynthesis</keyword>
<dbReference type="Proteomes" id="UP000503399">
    <property type="component" value="Chromosome"/>
</dbReference>
<evidence type="ECO:0000256" key="2">
    <source>
        <dbReference type="HAMAP-Rule" id="MF_00296"/>
    </source>
</evidence>
<dbReference type="InterPro" id="IPR029058">
    <property type="entry name" value="AB_hydrolase_fold"/>
</dbReference>
<feature type="binding site" evidence="2">
    <location>
        <position position="236"/>
    </location>
    <ligand>
        <name>substrate</name>
    </ligand>
</feature>
<feature type="domain" description="AB hydrolase-1" evidence="4">
    <location>
        <begin position="62"/>
        <end position="357"/>
    </location>
</feature>
<sequence>MAVHSGWPASLRLMGWHRHEGFPYRDSRFLTWDEPLTLDNGAELPGITLCYEEWGDREHGEPVLVFHALTGDSHVARHAPDDRPGWWEGILGPGETYAFDPARHYVLAANTLGGVMGSTGPASLDPAGRPWGSRFPRLSLFDMVRAEARLLDALGVRQPLTVVGASMGGMKALAFAALYPERTRRVVAIGAPVRHSPWAIAYHTVGRQAVETDPDFAGGDYYDRPAGPERGLALARMADMISYRSPAAFQARFGRRLQPDRPGLYQVSSYLLYQGGKLVRRFDANSYLVLTRAMDDFDLAEHGVRWTRPLPVLMVGISSDMLYPPAEIEEAAHWLTRQGCRAEFTVLQGIWGHDTFLVDVPRTVEILRAFLEDRPA</sequence>
<reference evidence="5 6" key="1">
    <citation type="submission" date="2020-02" db="EMBL/GenBank/DDBJ databases">
        <authorList>
            <person name="Hogendoorn C."/>
        </authorList>
    </citation>
    <scope>NUCLEOTIDE SEQUENCE [LARGE SCALE GENOMIC DNA]</scope>
    <source>
        <strain evidence="5">R501</strain>
    </source>
</reference>
<protein>
    <recommendedName>
        <fullName evidence="2">Homoserine O-acetyltransferase</fullName>
        <shortName evidence="2">HAT</shortName>
        <ecNumber evidence="2">2.3.1.31</ecNumber>
    </recommendedName>
    <alternativeName>
        <fullName evidence="2">Homoserine transacetylase</fullName>
        <shortName evidence="2">HTA</shortName>
    </alternativeName>
</protein>
<dbReference type="PANTHER" id="PTHR32268">
    <property type="entry name" value="HOMOSERINE O-ACETYLTRANSFERASE"/>
    <property type="match status" value="1"/>
</dbReference>
<dbReference type="PANTHER" id="PTHR32268:SF11">
    <property type="entry name" value="HOMOSERINE O-ACETYLTRANSFERASE"/>
    <property type="match status" value="1"/>
</dbReference>
<dbReference type="GO" id="GO:0009092">
    <property type="term" value="P:homoserine metabolic process"/>
    <property type="evidence" value="ECO:0007669"/>
    <property type="project" value="TreeGrafter"/>
</dbReference>
<comment type="subcellular location">
    <subcellularLocation>
        <location evidence="2">Cytoplasm</location>
    </subcellularLocation>
</comment>
<keyword evidence="2" id="KW-0963">Cytoplasm</keyword>
<feature type="active site" description="Nucleophile" evidence="2 3">
    <location>
        <position position="166"/>
    </location>
</feature>
<organism evidence="5 6">
    <name type="scientific">Candidatus Hydrogenisulfobacillus filiaventi</name>
    <dbReference type="NCBI Taxonomy" id="2707344"/>
    <lineage>
        <taxon>Bacteria</taxon>
        <taxon>Bacillati</taxon>
        <taxon>Bacillota</taxon>
        <taxon>Clostridia</taxon>
        <taxon>Eubacteriales</taxon>
        <taxon>Clostridiales Family XVII. Incertae Sedis</taxon>
        <taxon>Candidatus Hydrogenisulfobacillus</taxon>
    </lineage>
</organism>
<dbReference type="HAMAP" id="MF_00296">
    <property type="entry name" value="MetX_acyltransf"/>
    <property type="match status" value="1"/>
</dbReference>
<accession>A0A6F8ZF32</accession>
<comment type="caution">
    <text evidence="2">Lacks conserved residue(s) required for the propagation of feature annotation.</text>
</comment>
<evidence type="ECO:0000313" key="6">
    <source>
        <dbReference type="Proteomes" id="UP000503399"/>
    </source>
</evidence>
<dbReference type="NCBIfam" id="NF001209">
    <property type="entry name" value="PRK00175.1"/>
    <property type="match status" value="1"/>
</dbReference>
<dbReference type="UniPathway" id="UPA00051">
    <property type="reaction ID" value="UER00074"/>
</dbReference>
<dbReference type="Gene3D" id="3.40.50.1820">
    <property type="entry name" value="alpha/beta hydrolase"/>
    <property type="match status" value="1"/>
</dbReference>
<comment type="subunit">
    <text evidence="2">Homodimer.</text>
</comment>
<comment type="pathway">
    <text evidence="2">Amino-acid biosynthesis; L-methionine biosynthesis via de novo pathway; O-acetyl-L-homoserine from L-homoserine: step 1/1.</text>
</comment>
<dbReference type="InterPro" id="IPR000073">
    <property type="entry name" value="AB_hydrolase_1"/>
</dbReference>
<keyword evidence="6" id="KW-1185">Reference proteome</keyword>
<feature type="active site" evidence="2 3">
    <location>
        <position position="353"/>
    </location>
</feature>
<evidence type="ECO:0000259" key="4">
    <source>
        <dbReference type="Pfam" id="PF00561"/>
    </source>
</evidence>
<name>A0A6F8ZF32_9FIRM</name>
<dbReference type="EC" id="2.3.1.31" evidence="2"/>
<dbReference type="KEGG" id="hfv:R50_0737"/>
<feature type="binding site" evidence="2">
    <location>
        <position position="354"/>
    </location>
    <ligand>
        <name>substrate</name>
    </ligand>
</feature>
<dbReference type="SUPFAM" id="SSF53474">
    <property type="entry name" value="alpha/beta-Hydrolases"/>
    <property type="match status" value="1"/>
</dbReference>
<comment type="similarity">
    <text evidence="2">Belongs to the AB hydrolase superfamily. MetX family.</text>
</comment>
<dbReference type="AlphaFoldDB" id="A0A6F8ZF32"/>
<comment type="function">
    <text evidence="2">Transfers an acetyl group from acetyl-CoA to L-homoserine, forming acetyl-L-homoserine.</text>
</comment>
<dbReference type="GO" id="GO:0005737">
    <property type="term" value="C:cytoplasm"/>
    <property type="evidence" value="ECO:0007669"/>
    <property type="project" value="UniProtKB-SubCell"/>
</dbReference>
<gene>
    <name evidence="2 5" type="primary">metXA</name>
    <name evidence="5" type="ORF">R50_0737</name>
</gene>
<evidence type="ECO:0000313" key="5">
    <source>
        <dbReference type="EMBL" id="CAB1128243.1"/>
    </source>
</evidence>
<proteinExistence type="inferred from homology"/>
<dbReference type="PIRSF" id="PIRSF000443">
    <property type="entry name" value="Homoser_Ac_trans"/>
    <property type="match status" value="1"/>
</dbReference>
<comment type="catalytic activity">
    <reaction evidence="2">
        <text>L-homoserine + acetyl-CoA = O-acetyl-L-homoserine + CoA</text>
        <dbReference type="Rhea" id="RHEA:13701"/>
        <dbReference type="ChEBI" id="CHEBI:57287"/>
        <dbReference type="ChEBI" id="CHEBI:57288"/>
        <dbReference type="ChEBI" id="CHEBI:57476"/>
        <dbReference type="ChEBI" id="CHEBI:57716"/>
        <dbReference type="EC" id="2.3.1.31"/>
    </reaction>
</comment>
<dbReference type="GO" id="GO:0004414">
    <property type="term" value="F:homoserine O-acetyltransferase activity"/>
    <property type="evidence" value="ECO:0007669"/>
    <property type="project" value="UniProtKB-UniRule"/>
</dbReference>
<evidence type="ECO:0000256" key="3">
    <source>
        <dbReference type="PIRSR" id="PIRSR000443-1"/>
    </source>
</evidence>
<evidence type="ECO:0000256" key="1">
    <source>
        <dbReference type="ARBA" id="ARBA00022679"/>
    </source>
</evidence>
<keyword evidence="1 2" id="KW-0808">Transferase</keyword>
<keyword evidence="2 5" id="KW-0012">Acyltransferase</keyword>